<feature type="signal peptide" evidence="1">
    <location>
        <begin position="1"/>
        <end position="18"/>
    </location>
</feature>
<dbReference type="InterPro" id="IPR025665">
    <property type="entry name" value="Beta-barrel_OMP_2"/>
</dbReference>
<feature type="chain" id="PRO_5046518257" evidence="1">
    <location>
        <begin position="19"/>
        <end position="247"/>
    </location>
</feature>
<reference evidence="4" key="1">
    <citation type="journal article" date="2019" name="Int. J. Syst. Evol. Microbiol.">
        <title>The Global Catalogue of Microorganisms (GCM) 10K type strain sequencing project: providing services to taxonomists for standard genome sequencing and annotation.</title>
        <authorList>
            <consortium name="The Broad Institute Genomics Platform"/>
            <consortium name="The Broad Institute Genome Sequencing Center for Infectious Disease"/>
            <person name="Wu L."/>
            <person name="Ma J."/>
        </authorList>
    </citation>
    <scope>NUCLEOTIDE SEQUENCE [LARGE SCALE GENOMIC DNA]</scope>
    <source>
        <strain evidence="4">CGMCC 1.7030</strain>
    </source>
</reference>
<evidence type="ECO:0000313" key="3">
    <source>
        <dbReference type="EMBL" id="MFC5192045.1"/>
    </source>
</evidence>
<keyword evidence="4" id="KW-1185">Reference proteome</keyword>
<evidence type="ECO:0000259" key="2">
    <source>
        <dbReference type="Pfam" id="PF13568"/>
    </source>
</evidence>
<sequence>MKKLLTIALISLSFLAKAQETETKPKTPIGGRPNIPNDLNIEFGFNQLTNRPADLSLNFFGSRSFHVYYQVPIKIFGEKSGFTVNPGFGIGSEKFSFQDDKNLFRSATLGPESSELKTLKSVYGNTITISKNTFAANYFEVPVDLVYHFNKNSYSKSFRVSVGGKIGYLYDAHTKIGYESATAGEVKIKSSENFGLEKLRYGVSVKAGSPGFYLWSNIYLNGMWQAERGPFGTEASQVNFGIAVSLF</sequence>
<comment type="caution">
    <text evidence="3">The sequence shown here is derived from an EMBL/GenBank/DDBJ whole genome shotgun (WGS) entry which is preliminary data.</text>
</comment>
<proteinExistence type="predicted"/>
<evidence type="ECO:0000313" key="4">
    <source>
        <dbReference type="Proteomes" id="UP001596163"/>
    </source>
</evidence>
<organism evidence="3 4">
    <name type="scientific">Algoriphagus aquatilis</name>
    <dbReference type="NCBI Taxonomy" id="490186"/>
    <lineage>
        <taxon>Bacteria</taxon>
        <taxon>Pseudomonadati</taxon>
        <taxon>Bacteroidota</taxon>
        <taxon>Cytophagia</taxon>
        <taxon>Cytophagales</taxon>
        <taxon>Cyclobacteriaceae</taxon>
        <taxon>Algoriphagus</taxon>
    </lineage>
</organism>
<dbReference type="RefSeq" id="WP_377914673.1">
    <property type="nucleotide sequence ID" value="NZ_JBHSKS010000006.1"/>
</dbReference>
<protein>
    <submittedName>
        <fullName evidence="3">Outer membrane beta-barrel protein</fullName>
    </submittedName>
</protein>
<keyword evidence="1" id="KW-0732">Signal</keyword>
<feature type="domain" description="Outer membrane protein beta-barrel" evidence="2">
    <location>
        <begin position="40"/>
        <end position="213"/>
    </location>
</feature>
<name>A0ABW0BXF8_9BACT</name>
<dbReference type="Proteomes" id="UP001596163">
    <property type="component" value="Unassembled WGS sequence"/>
</dbReference>
<dbReference type="EMBL" id="JBHSKS010000006">
    <property type="protein sequence ID" value="MFC5192045.1"/>
    <property type="molecule type" value="Genomic_DNA"/>
</dbReference>
<accession>A0ABW0BXF8</accession>
<evidence type="ECO:0000256" key="1">
    <source>
        <dbReference type="SAM" id="SignalP"/>
    </source>
</evidence>
<gene>
    <name evidence="3" type="ORF">ACFPIK_09720</name>
</gene>
<dbReference type="Pfam" id="PF13568">
    <property type="entry name" value="OMP_b-brl_2"/>
    <property type="match status" value="1"/>
</dbReference>